<keyword evidence="3" id="KW-0804">Transcription</keyword>
<name>A0ABW7U869_9ACTN</name>
<keyword evidence="1" id="KW-0805">Transcription regulation</keyword>
<dbReference type="SUPFAM" id="SSF48498">
    <property type="entry name" value="Tetracyclin repressor-like, C-terminal domain"/>
    <property type="match status" value="1"/>
</dbReference>
<keyword evidence="2 4" id="KW-0238">DNA-binding</keyword>
<proteinExistence type="predicted"/>
<evidence type="ECO:0000256" key="2">
    <source>
        <dbReference type="ARBA" id="ARBA00023125"/>
    </source>
</evidence>
<gene>
    <name evidence="6" type="ORF">ACH407_19945</name>
</gene>
<evidence type="ECO:0000256" key="4">
    <source>
        <dbReference type="PROSITE-ProRule" id="PRU00335"/>
    </source>
</evidence>
<dbReference type="EMBL" id="JBIRUI010000008">
    <property type="protein sequence ID" value="MFI1715832.1"/>
    <property type="molecule type" value="Genomic_DNA"/>
</dbReference>
<sequence>MEDTPATTVAQPQGRRERNKLRVKNRIYEAAMDLFTQKGYDQTSVDEITEKADVARGTFFNHFQRKEDLIAEWGEQRRLQLRRGLDAEGIPHTQVKDIRVALSHCMSILAGVSLENPLQTKAVLTAWVRAGFPLHEQPYVAHMFGEFIEAGQRIGDISQDVDACLAGNLLRDVYLGTLYRWTQAPEGRADLEADLQSACATLLDGLLPRCPSTK</sequence>
<protein>
    <submittedName>
        <fullName evidence="6">TetR/AcrR family transcriptional regulator</fullName>
    </submittedName>
</protein>
<feature type="DNA-binding region" description="H-T-H motif" evidence="4">
    <location>
        <begin position="44"/>
        <end position="63"/>
    </location>
</feature>
<dbReference type="PROSITE" id="PS50977">
    <property type="entry name" value="HTH_TETR_2"/>
    <property type="match status" value="1"/>
</dbReference>
<organism evidence="6 7">
    <name type="scientific">Streptomyces litmocidini</name>
    <dbReference type="NCBI Taxonomy" id="67318"/>
    <lineage>
        <taxon>Bacteria</taxon>
        <taxon>Bacillati</taxon>
        <taxon>Actinomycetota</taxon>
        <taxon>Actinomycetes</taxon>
        <taxon>Kitasatosporales</taxon>
        <taxon>Streptomycetaceae</taxon>
        <taxon>Streptomyces</taxon>
    </lineage>
</organism>
<dbReference type="InterPro" id="IPR036271">
    <property type="entry name" value="Tet_transcr_reg_TetR-rel_C_sf"/>
</dbReference>
<feature type="domain" description="HTH tetR-type" evidence="5">
    <location>
        <begin position="21"/>
        <end position="81"/>
    </location>
</feature>
<keyword evidence="7" id="KW-1185">Reference proteome</keyword>
<dbReference type="InterPro" id="IPR001647">
    <property type="entry name" value="HTH_TetR"/>
</dbReference>
<evidence type="ECO:0000256" key="3">
    <source>
        <dbReference type="ARBA" id="ARBA00023163"/>
    </source>
</evidence>
<dbReference type="SUPFAM" id="SSF46689">
    <property type="entry name" value="Homeodomain-like"/>
    <property type="match status" value="1"/>
</dbReference>
<dbReference type="PANTHER" id="PTHR30055">
    <property type="entry name" value="HTH-TYPE TRANSCRIPTIONAL REGULATOR RUTR"/>
    <property type="match status" value="1"/>
</dbReference>
<evidence type="ECO:0000313" key="6">
    <source>
        <dbReference type="EMBL" id="MFI1715832.1"/>
    </source>
</evidence>
<accession>A0ABW7U869</accession>
<dbReference type="InterPro" id="IPR050109">
    <property type="entry name" value="HTH-type_TetR-like_transc_reg"/>
</dbReference>
<dbReference type="PRINTS" id="PR00455">
    <property type="entry name" value="HTHTETR"/>
</dbReference>
<dbReference type="Proteomes" id="UP001611339">
    <property type="component" value="Unassembled WGS sequence"/>
</dbReference>
<evidence type="ECO:0000313" key="7">
    <source>
        <dbReference type="Proteomes" id="UP001611339"/>
    </source>
</evidence>
<dbReference type="PANTHER" id="PTHR30055:SF238">
    <property type="entry name" value="MYCOFACTOCIN BIOSYNTHESIS TRANSCRIPTIONAL REGULATOR MFTR-RELATED"/>
    <property type="match status" value="1"/>
</dbReference>
<dbReference type="InterPro" id="IPR009057">
    <property type="entry name" value="Homeodomain-like_sf"/>
</dbReference>
<dbReference type="Gene3D" id="1.10.357.10">
    <property type="entry name" value="Tetracycline Repressor, domain 2"/>
    <property type="match status" value="1"/>
</dbReference>
<comment type="caution">
    <text evidence="6">The sequence shown here is derived from an EMBL/GenBank/DDBJ whole genome shotgun (WGS) entry which is preliminary data.</text>
</comment>
<dbReference type="Pfam" id="PF00440">
    <property type="entry name" value="TetR_N"/>
    <property type="match status" value="1"/>
</dbReference>
<evidence type="ECO:0000259" key="5">
    <source>
        <dbReference type="PROSITE" id="PS50977"/>
    </source>
</evidence>
<reference evidence="6 7" key="1">
    <citation type="submission" date="2024-10" db="EMBL/GenBank/DDBJ databases">
        <title>The Natural Products Discovery Center: Release of the First 8490 Sequenced Strains for Exploring Actinobacteria Biosynthetic Diversity.</title>
        <authorList>
            <person name="Kalkreuter E."/>
            <person name="Kautsar S.A."/>
            <person name="Yang D."/>
            <person name="Bader C.D."/>
            <person name="Teijaro C.N."/>
            <person name="Fluegel L."/>
            <person name="Davis C.M."/>
            <person name="Simpson J.R."/>
            <person name="Lauterbach L."/>
            <person name="Steele A.D."/>
            <person name="Gui C."/>
            <person name="Meng S."/>
            <person name="Li G."/>
            <person name="Viehrig K."/>
            <person name="Ye F."/>
            <person name="Su P."/>
            <person name="Kiefer A.F."/>
            <person name="Nichols A."/>
            <person name="Cepeda A.J."/>
            <person name="Yan W."/>
            <person name="Fan B."/>
            <person name="Jiang Y."/>
            <person name="Adhikari A."/>
            <person name="Zheng C.-J."/>
            <person name="Schuster L."/>
            <person name="Cowan T.M."/>
            <person name="Smanski M.J."/>
            <person name="Chevrette M.G."/>
            <person name="De Carvalho L.P.S."/>
            <person name="Shen B."/>
        </authorList>
    </citation>
    <scope>NUCLEOTIDE SEQUENCE [LARGE SCALE GENOMIC DNA]</scope>
    <source>
        <strain evidence="6 7">NPDC020602</strain>
    </source>
</reference>
<dbReference type="RefSeq" id="WP_398710557.1">
    <property type="nucleotide sequence ID" value="NZ_JBIRUI010000008.1"/>
</dbReference>
<evidence type="ECO:0000256" key="1">
    <source>
        <dbReference type="ARBA" id="ARBA00023015"/>
    </source>
</evidence>